<protein>
    <recommendedName>
        <fullName evidence="3">DUF3830 family protein</fullName>
    </recommendedName>
</protein>
<sequence length="184" mass="20263">MTDSTILITAGPYQFLAKLESAAPKTVKLFRSLLPYRQKLIHVRWSGEGMWIPLGETNFKIPFENHTAHPAPGQILLYPGGISETEFLFCYGGVALASKMGALAANHFLTITEGSESLHALGNLTLWEGAQDVLFELADGDNVHLFPLFDHRIILSLSLRVHTLTSKVDPHASLPIQIAYQKGN</sequence>
<reference evidence="1" key="2">
    <citation type="journal article" date="2016" name="Fungal Biol.">
        <title>Ochratoxin A production by Penicillium thymicola.</title>
        <authorList>
            <person name="Nguyen H.D.T."/>
            <person name="McMullin D.R."/>
            <person name="Ponomareva E."/>
            <person name="Riley R."/>
            <person name="Pomraning K.R."/>
            <person name="Baker S.E."/>
            <person name="Seifert K.A."/>
        </authorList>
    </citation>
    <scope>NUCLEOTIDE SEQUENCE</scope>
    <source>
        <strain evidence="1">DAOM 180753</strain>
    </source>
</reference>
<comment type="caution">
    <text evidence="1">The sequence shown here is derived from an EMBL/GenBank/DDBJ whole genome shotgun (WGS) entry which is preliminary data.</text>
</comment>
<dbReference type="Proteomes" id="UP001227192">
    <property type="component" value="Unassembled WGS sequence"/>
</dbReference>
<gene>
    <name evidence="1" type="ORF">VN97_g884</name>
</gene>
<dbReference type="Gene3D" id="2.40.100.20">
    <property type="match status" value="1"/>
</dbReference>
<reference evidence="1" key="1">
    <citation type="submission" date="2015-06" db="EMBL/GenBank/DDBJ databases">
        <authorList>
            <person name="Nguyen H."/>
        </authorList>
    </citation>
    <scope>NUCLEOTIDE SEQUENCE</scope>
    <source>
        <strain evidence="1">DAOM 180753</strain>
    </source>
</reference>
<name>A0AAI9XCX7_PENTH</name>
<organism evidence="1 2">
    <name type="scientific">Penicillium thymicola</name>
    <dbReference type="NCBI Taxonomy" id="293382"/>
    <lineage>
        <taxon>Eukaryota</taxon>
        <taxon>Fungi</taxon>
        <taxon>Dikarya</taxon>
        <taxon>Ascomycota</taxon>
        <taxon>Pezizomycotina</taxon>
        <taxon>Eurotiomycetes</taxon>
        <taxon>Eurotiomycetidae</taxon>
        <taxon>Eurotiales</taxon>
        <taxon>Aspergillaceae</taxon>
        <taxon>Penicillium</taxon>
    </lineage>
</organism>
<evidence type="ECO:0000313" key="2">
    <source>
        <dbReference type="Proteomes" id="UP001227192"/>
    </source>
</evidence>
<evidence type="ECO:0000313" key="1">
    <source>
        <dbReference type="EMBL" id="KAJ9492357.1"/>
    </source>
</evidence>
<accession>A0AAI9XCX7</accession>
<proteinExistence type="predicted"/>
<keyword evidence="2" id="KW-1185">Reference proteome</keyword>
<evidence type="ECO:0008006" key="3">
    <source>
        <dbReference type="Google" id="ProtNLM"/>
    </source>
</evidence>
<dbReference type="InterPro" id="IPR024532">
    <property type="entry name" value="DUF3830"/>
</dbReference>
<dbReference type="EMBL" id="LACB01000013">
    <property type="protein sequence ID" value="KAJ9492357.1"/>
    <property type="molecule type" value="Genomic_DNA"/>
</dbReference>
<dbReference type="AlphaFoldDB" id="A0AAI9XCX7"/>
<dbReference type="Pfam" id="PF12903">
    <property type="entry name" value="DUF3830"/>
    <property type="match status" value="1"/>
</dbReference>